<organism evidence="1 2">
    <name type="scientific">Flavivirga eckloniae</name>
    <dbReference type="NCBI Taxonomy" id="1803846"/>
    <lineage>
        <taxon>Bacteria</taxon>
        <taxon>Pseudomonadati</taxon>
        <taxon>Bacteroidota</taxon>
        <taxon>Flavobacteriia</taxon>
        <taxon>Flavobacteriales</taxon>
        <taxon>Flavobacteriaceae</taxon>
        <taxon>Flavivirga</taxon>
    </lineage>
</organism>
<dbReference type="EMBL" id="CP025791">
    <property type="protein sequence ID" value="AUP79093.1"/>
    <property type="molecule type" value="Genomic_DNA"/>
</dbReference>
<sequence>MDRKGTKTVLAFYPNQLGFGFAIMENALTPKDYRIVVSRPMSNKYLLKRMKELIAFYEPEIVLLEDIETKRTRKSVRVQKLITSIVYHAKTNNIPVAQYTRAQIREVFLNFNAKSKYQIASTIAQNIPALKNRLRPKRKLFEAEPYTMGIFDSISLAITHYYLTD</sequence>
<dbReference type="KEGG" id="fek:C1H87_10425"/>
<dbReference type="OrthoDB" id="1445512at2"/>
<name>A0A2K9PPU1_9FLAO</name>
<dbReference type="Proteomes" id="UP000235826">
    <property type="component" value="Chromosome"/>
</dbReference>
<dbReference type="GO" id="GO:0003676">
    <property type="term" value="F:nucleic acid binding"/>
    <property type="evidence" value="ECO:0007669"/>
    <property type="project" value="InterPro"/>
</dbReference>
<evidence type="ECO:0000313" key="2">
    <source>
        <dbReference type="Proteomes" id="UP000235826"/>
    </source>
</evidence>
<reference evidence="1 2" key="1">
    <citation type="submission" date="2018-01" db="EMBL/GenBank/DDBJ databases">
        <title>Complete genome sequence of Flavivirga eckloniae ECD14 isolated from seaweed Ecklonia cava.</title>
        <authorList>
            <person name="Lee J.H."/>
            <person name="Baik K.S."/>
            <person name="Seong C.N."/>
        </authorList>
    </citation>
    <scope>NUCLEOTIDE SEQUENCE [LARGE SCALE GENOMIC DNA]</scope>
    <source>
        <strain evidence="1 2">ECD14</strain>
    </source>
</reference>
<gene>
    <name evidence="1" type="ORF">C1H87_10425</name>
</gene>
<proteinExistence type="predicted"/>
<evidence type="ECO:0008006" key="3">
    <source>
        <dbReference type="Google" id="ProtNLM"/>
    </source>
</evidence>
<evidence type="ECO:0000313" key="1">
    <source>
        <dbReference type="EMBL" id="AUP79093.1"/>
    </source>
</evidence>
<dbReference type="InterPro" id="IPR036397">
    <property type="entry name" value="RNaseH_sf"/>
</dbReference>
<dbReference type="AlphaFoldDB" id="A0A2K9PPU1"/>
<dbReference type="Gene3D" id="3.30.420.10">
    <property type="entry name" value="Ribonuclease H-like superfamily/Ribonuclease H"/>
    <property type="match status" value="1"/>
</dbReference>
<dbReference type="RefSeq" id="WP_102755748.1">
    <property type="nucleotide sequence ID" value="NZ_CP025791.1"/>
</dbReference>
<accession>A0A2K9PPU1</accession>
<keyword evidence="2" id="KW-1185">Reference proteome</keyword>
<protein>
    <recommendedName>
        <fullName evidence="3">Holliday junction resolvase RuvC</fullName>
    </recommendedName>
</protein>